<gene>
    <name evidence="2" type="ORF">HS088_TW05G00203</name>
</gene>
<comment type="caution">
    <text evidence="2">The sequence shown here is derived from an EMBL/GenBank/DDBJ whole genome shotgun (WGS) entry which is preliminary data.</text>
</comment>
<dbReference type="EMBL" id="JAAARO010000005">
    <property type="protein sequence ID" value="KAF5747482.1"/>
    <property type="molecule type" value="Genomic_DNA"/>
</dbReference>
<accession>A0A7J7DM82</accession>
<proteinExistence type="predicted"/>
<dbReference type="InParanoid" id="A0A7J7DM82"/>
<evidence type="ECO:0000313" key="2">
    <source>
        <dbReference type="EMBL" id="KAF5747482.1"/>
    </source>
</evidence>
<feature type="region of interest" description="Disordered" evidence="1">
    <location>
        <begin position="1"/>
        <end position="22"/>
    </location>
</feature>
<sequence length="85" mass="8870">MNSALTSLSSDQTIESVSPSPPQEFLVNERLSQSEARGGVLRLIVGGGRAAESADSRGAFVVDSLVFELSVTEVVLATSQGNMSK</sequence>
<organism evidence="2 3">
    <name type="scientific">Tripterygium wilfordii</name>
    <name type="common">Thunder God vine</name>
    <dbReference type="NCBI Taxonomy" id="458696"/>
    <lineage>
        <taxon>Eukaryota</taxon>
        <taxon>Viridiplantae</taxon>
        <taxon>Streptophyta</taxon>
        <taxon>Embryophyta</taxon>
        <taxon>Tracheophyta</taxon>
        <taxon>Spermatophyta</taxon>
        <taxon>Magnoliopsida</taxon>
        <taxon>eudicotyledons</taxon>
        <taxon>Gunneridae</taxon>
        <taxon>Pentapetalae</taxon>
        <taxon>rosids</taxon>
        <taxon>fabids</taxon>
        <taxon>Celastrales</taxon>
        <taxon>Celastraceae</taxon>
        <taxon>Tripterygium</taxon>
    </lineage>
</organism>
<feature type="compositionally biased region" description="Polar residues" evidence="1">
    <location>
        <begin position="1"/>
        <end position="18"/>
    </location>
</feature>
<evidence type="ECO:0000313" key="3">
    <source>
        <dbReference type="Proteomes" id="UP000593562"/>
    </source>
</evidence>
<keyword evidence="3" id="KW-1185">Reference proteome</keyword>
<dbReference type="AlphaFoldDB" id="A0A7J7DM82"/>
<protein>
    <submittedName>
        <fullName evidence="2">Uncharacterized protein</fullName>
    </submittedName>
</protein>
<name>A0A7J7DM82_TRIWF</name>
<dbReference type="Proteomes" id="UP000593562">
    <property type="component" value="Unassembled WGS sequence"/>
</dbReference>
<evidence type="ECO:0000256" key="1">
    <source>
        <dbReference type="SAM" id="MobiDB-lite"/>
    </source>
</evidence>
<reference evidence="2 3" key="1">
    <citation type="journal article" date="2020" name="Nat. Commun.">
        <title>Genome of Tripterygium wilfordii and identification of cytochrome P450 involved in triptolide biosynthesis.</title>
        <authorList>
            <person name="Tu L."/>
            <person name="Su P."/>
            <person name="Zhang Z."/>
            <person name="Gao L."/>
            <person name="Wang J."/>
            <person name="Hu T."/>
            <person name="Zhou J."/>
            <person name="Zhang Y."/>
            <person name="Zhao Y."/>
            <person name="Liu Y."/>
            <person name="Song Y."/>
            <person name="Tong Y."/>
            <person name="Lu Y."/>
            <person name="Yang J."/>
            <person name="Xu C."/>
            <person name="Jia M."/>
            <person name="Peters R.J."/>
            <person name="Huang L."/>
            <person name="Gao W."/>
        </authorList>
    </citation>
    <scope>NUCLEOTIDE SEQUENCE [LARGE SCALE GENOMIC DNA]</scope>
    <source>
        <strain evidence="3">cv. XIE 37</strain>
        <tissue evidence="2">Leaf</tissue>
    </source>
</reference>